<dbReference type="InterPro" id="IPR017871">
    <property type="entry name" value="ABC_transporter-like_CS"/>
</dbReference>
<dbReference type="Gene3D" id="3.40.50.300">
    <property type="entry name" value="P-loop containing nucleotide triphosphate hydrolases"/>
    <property type="match status" value="1"/>
</dbReference>
<feature type="domain" description="ABC transporter" evidence="5">
    <location>
        <begin position="2"/>
        <end position="234"/>
    </location>
</feature>
<keyword evidence="2" id="KW-0813">Transport</keyword>
<keyword evidence="4 6" id="KW-0067">ATP-binding</keyword>
<dbReference type="PANTHER" id="PTHR42734:SF5">
    <property type="entry name" value="IRON TRANSPORT SYSTEM ATP-BINDING PROTEIN HI_0361-RELATED"/>
    <property type="match status" value="1"/>
</dbReference>
<dbReference type="OrthoDB" id="9806726at2"/>
<reference evidence="6 7" key="1">
    <citation type="submission" date="2016-10" db="EMBL/GenBank/DDBJ databases">
        <authorList>
            <person name="de Groot N.N."/>
        </authorList>
    </citation>
    <scope>NUCLEOTIDE SEQUENCE [LARGE SCALE GENOMIC DNA]</scope>
    <source>
        <strain evidence="6 7">DSM 15695</strain>
    </source>
</reference>
<organism evidence="6 7">
    <name type="scientific">Ignavigranum ruoffiae</name>
    <dbReference type="NCBI Taxonomy" id="89093"/>
    <lineage>
        <taxon>Bacteria</taxon>
        <taxon>Bacillati</taxon>
        <taxon>Bacillota</taxon>
        <taxon>Bacilli</taxon>
        <taxon>Lactobacillales</taxon>
        <taxon>Aerococcaceae</taxon>
        <taxon>Ignavigranum</taxon>
    </lineage>
</organism>
<dbReference type="InterPro" id="IPR050153">
    <property type="entry name" value="Metal_Ion_Import_ABC"/>
</dbReference>
<protein>
    <submittedName>
        <fullName evidence="6">Iron/zinc/copper transport system ATP-binding protein</fullName>
    </submittedName>
</protein>
<evidence type="ECO:0000313" key="6">
    <source>
        <dbReference type="EMBL" id="SEP58039.1"/>
    </source>
</evidence>
<accession>A0A1H8Z0I7</accession>
<dbReference type="PROSITE" id="PS00211">
    <property type="entry name" value="ABC_TRANSPORTER_1"/>
    <property type="match status" value="1"/>
</dbReference>
<comment type="similarity">
    <text evidence="1">Belongs to the ABC transporter superfamily.</text>
</comment>
<dbReference type="PANTHER" id="PTHR42734">
    <property type="entry name" value="METAL TRANSPORT SYSTEM ATP-BINDING PROTEIN TM_0124-RELATED"/>
    <property type="match status" value="1"/>
</dbReference>
<keyword evidence="7" id="KW-1185">Reference proteome</keyword>
<dbReference type="FunFam" id="3.40.50.300:FF:000134">
    <property type="entry name" value="Iron-enterobactin ABC transporter ATP-binding protein"/>
    <property type="match status" value="1"/>
</dbReference>
<dbReference type="SUPFAM" id="SSF52540">
    <property type="entry name" value="P-loop containing nucleoside triphosphate hydrolases"/>
    <property type="match status" value="1"/>
</dbReference>
<dbReference type="InterPro" id="IPR027417">
    <property type="entry name" value="P-loop_NTPase"/>
</dbReference>
<dbReference type="RefSeq" id="WP_092569684.1">
    <property type="nucleotide sequence ID" value="NZ_CP096206.2"/>
</dbReference>
<evidence type="ECO:0000313" key="7">
    <source>
        <dbReference type="Proteomes" id="UP000198833"/>
    </source>
</evidence>
<dbReference type="Pfam" id="PF00005">
    <property type="entry name" value="ABC_tran"/>
    <property type="match status" value="1"/>
</dbReference>
<dbReference type="InterPro" id="IPR003593">
    <property type="entry name" value="AAA+_ATPase"/>
</dbReference>
<evidence type="ECO:0000259" key="5">
    <source>
        <dbReference type="PROSITE" id="PS50893"/>
    </source>
</evidence>
<gene>
    <name evidence="6" type="ORF">SAMN04488558_101105</name>
</gene>
<dbReference type="GO" id="GO:0005524">
    <property type="term" value="F:ATP binding"/>
    <property type="evidence" value="ECO:0007669"/>
    <property type="project" value="UniProtKB-KW"/>
</dbReference>
<evidence type="ECO:0000256" key="4">
    <source>
        <dbReference type="ARBA" id="ARBA00022840"/>
    </source>
</evidence>
<proteinExistence type="inferred from homology"/>
<dbReference type="Proteomes" id="UP000198833">
    <property type="component" value="Unassembled WGS sequence"/>
</dbReference>
<dbReference type="GO" id="GO:0016887">
    <property type="term" value="F:ATP hydrolysis activity"/>
    <property type="evidence" value="ECO:0007669"/>
    <property type="project" value="InterPro"/>
</dbReference>
<dbReference type="AlphaFoldDB" id="A0A1H8Z0I7"/>
<evidence type="ECO:0000256" key="3">
    <source>
        <dbReference type="ARBA" id="ARBA00022741"/>
    </source>
</evidence>
<dbReference type="EMBL" id="FOEN01000001">
    <property type="protein sequence ID" value="SEP58039.1"/>
    <property type="molecule type" value="Genomic_DNA"/>
</dbReference>
<dbReference type="InterPro" id="IPR003439">
    <property type="entry name" value="ABC_transporter-like_ATP-bd"/>
</dbReference>
<dbReference type="PROSITE" id="PS50893">
    <property type="entry name" value="ABC_TRANSPORTER_2"/>
    <property type="match status" value="1"/>
</dbReference>
<evidence type="ECO:0000256" key="2">
    <source>
        <dbReference type="ARBA" id="ARBA00022448"/>
    </source>
</evidence>
<name>A0A1H8Z0I7_9LACT</name>
<sequence length="240" mass="26950">MIEIKNLSVTYQRDRPVLQDINLQSKDGSMTGIIGPNGAGKSTLLKAILQLIPFSGKILIDQQAAHKQLKNIAYVEQRSLIDFNFPITVKECVALGRYPHLGLFRRLKAEDWRKVSQAMNELAIDHLANRSIGALSGGQFQRVLFARCLVQEAPYLFLDEPFIGIDQTSEQKIMEVLKKLSQQGKTIFIVHHNLANAEAYFDHIILLNKQLIAYGPSAQVLNSTNLNRAYGLSLMKEMTS</sequence>
<dbReference type="SMART" id="SM00382">
    <property type="entry name" value="AAA"/>
    <property type="match status" value="1"/>
</dbReference>
<evidence type="ECO:0000256" key="1">
    <source>
        <dbReference type="ARBA" id="ARBA00005417"/>
    </source>
</evidence>
<keyword evidence="3" id="KW-0547">Nucleotide-binding</keyword>
<dbReference type="STRING" id="89093.SAMN04488558_101105"/>
<dbReference type="CDD" id="cd03235">
    <property type="entry name" value="ABC_Metallic_Cations"/>
    <property type="match status" value="1"/>
</dbReference>